<evidence type="ECO:0000259" key="5">
    <source>
        <dbReference type="PROSITE" id="PS50043"/>
    </source>
</evidence>
<dbReference type="SMART" id="SM00421">
    <property type="entry name" value="HTH_LUXR"/>
    <property type="match status" value="1"/>
</dbReference>
<evidence type="ECO:0000313" key="6">
    <source>
        <dbReference type="EMBL" id="ACU95040.1"/>
    </source>
</evidence>
<dbReference type="SUPFAM" id="SSF46894">
    <property type="entry name" value="C-terminal effector domain of the bipartite response regulators"/>
    <property type="match status" value="1"/>
</dbReference>
<dbReference type="PANTHER" id="PTHR44688">
    <property type="entry name" value="DNA-BINDING TRANSCRIPTIONAL ACTIVATOR DEVR_DOSR"/>
    <property type="match status" value="1"/>
</dbReference>
<dbReference type="InterPro" id="IPR000792">
    <property type="entry name" value="Tscrpt_reg_LuxR_C"/>
</dbReference>
<protein>
    <submittedName>
        <fullName evidence="6">Response regulator containing a CheY-like receiver domain protein and an HTH DNA-binding domain protein</fullName>
    </submittedName>
</protein>
<feature type="transmembrane region" description="Helical" evidence="4">
    <location>
        <begin position="311"/>
        <end position="331"/>
    </location>
</feature>
<dbReference type="Pfam" id="PF00196">
    <property type="entry name" value="GerE"/>
    <property type="match status" value="1"/>
</dbReference>
<organism evidence="6 7">
    <name type="scientific">Cryptobacterium curtum (strain ATCC 700683 / DSM 15641 / CCUG 43107 / 12-3)</name>
    <dbReference type="NCBI Taxonomy" id="469378"/>
    <lineage>
        <taxon>Bacteria</taxon>
        <taxon>Bacillati</taxon>
        <taxon>Actinomycetota</taxon>
        <taxon>Coriobacteriia</taxon>
        <taxon>Eggerthellales</taxon>
        <taxon>Eggerthellaceae</taxon>
        <taxon>Cryptobacterium</taxon>
    </lineage>
</organism>
<dbReference type="PANTHER" id="PTHR44688:SF16">
    <property type="entry name" value="DNA-BINDING TRANSCRIPTIONAL ACTIVATOR DEVR_DOSR"/>
    <property type="match status" value="1"/>
</dbReference>
<keyword evidence="2 6" id="KW-0238">DNA-binding</keyword>
<evidence type="ECO:0000256" key="2">
    <source>
        <dbReference type="ARBA" id="ARBA00023125"/>
    </source>
</evidence>
<dbReference type="GO" id="GO:0006355">
    <property type="term" value="P:regulation of DNA-templated transcription"/>
    <property type="evidence" value="ECO:0007669"/>
    <property type="project" value="InterPro"/>
</dbReference>
<dbReference type="InterPro" id="IPR036388">
    <property type="entry name" value="WH-like_DNA-bd_sf"/>
</dbReference>
<feature type="transmembrane region" description="Helical" evidence="4">
    <location>
        <begin position="254"/>
        <end position="272"/>
    </location>
</feature>
<dbReference type="KEGG" id="ccu:Ccur_13650"/>
<reference evidence="6 7" key="1">
    <citation type="journal article" date="2009" name="Stand. Genomic Sci.">
        <title>Complete genome sequence of Cryptobacterium curtum type strain (12-3).</title>
        <authorList>
            <person name="Mavrommatis K."/>
            <person name="Pukall R."/>
            <person name="Rohde C."/>
            <person name="Chen F."/>
            <person name="Sims D."/>
            <person name="Brettin T."/>
            <person name="Kuske C."/>
            <person name="Detter J.C."/>
            <person name="Han C."/>
            <person name="Lapidus A."/>
            <person name="Copeland A."/>
            <person name="Glavina Del Rio T."/>
            <person name="Nolan M."/>
            <person name="Lucas S."/>
            <person name="Tice H."/>
            <person name="Cheng J.F."/>
            <person name="Bruce D."/>
            <person name="Goodwin L."/>
            <person name="Pitluck S."/>
            <person name="Ovchinnikova G."/>
            <person name="Pati A."/>
            <person name="Ivanova N."/>
            <person name="Chen A."/>
            <person name="Palaniappan K."/>
            <person name="Chain P."/>
            <person name="D'haeseleer P."/>
            <person name="Goker M."/>
            <person name="Bristow J."/>
            <person name="Eisen J.A."/>
            <person name="Markowitz V."/>
            <person name="Hugenholtz P."/>
            <person name="Rohde M."/>
            <person name="Klenk H.P."/>
            <person name="Kyrpides N.C."/>
        </authorList>
    </citation>
    <scope>NUCLEOTIDE SEQUENCE [LARGE SCALE GENOMIC DNA]</scope>
    <source>
        <strain evidence="7">ATCC 700683 / DSM 15641 / 12-3</strain>
    </source>
</reference>
<keyword evidence="1" id="KW-0805">Transcription regulation</keyword>
<feature type="transmembrane region" description="Helical" evidence="4">
    <location>
        <begin position="36"/>
        <end position="58"/>
    </location>
</feature>
<gene>
    <name evidence="6" type="ordered locus">Ccur_13650</name>
</gene>
<feature type="transmembrane region" description="Helical" evidence="4">
    <location>
        <begin position="12"/>
        <end position="30"/>
    </location>
</feature>
<evidence type="ECO:0000256" key="3">
    <source>
        <dbReference type="ARBA" id="ARBA00023163"/>
    </source>
</evidence>
<evidence type="ECO:0000256" key="4">
    <source>
        <dbReference type="SAM" id="Phobius"/>
    </source>
</evidence>
<keyword evidence="7" id="KW-1185">Reference proteome</keyword>
<feature type="transmembrane region" description="Helical" evidence="4">
    <location>
        <begin position="191"/>
        <end position="211"/>
    </location>
</feature>
<dbReference type="Gene3D" id="1.10.10.10">
    <property type="entry name" value="Winged helix-like DNA-binding domain superfamily/Winged helix DNA-binding domain"/>
    <property type="match status" value="1"/>
</dbReference>
<dbReference type="eggNOG" id="COG2197">
    <property type="taxonomic scope" value="Bacteria"/>
</dbReference>
<keyword evidence="4" id="KW-0472">Membrane</keyword>
<keyword evidence="4" id="KW-0812">Transmembrane</keyword>
<proteinExistence type="predicted"/>
<dbReference type="OrthoDB" id="3173360at2"/>
<dbReference type="EMBL" id="CP001682">
    <property type="protein sequence ID" value="ACU95040.1"/>
    <property type="molecule type" value="Genomic_DNA"/>
</dbReference>
<sequence>MKNIVRQGWQKFCQAGVWAPMAWVFCAAHHGNLETYGTLAVPILYSSCGITLLIITLVWGMRPQTPNLKWLSWLIALVCVLATYLLYTPAPAPIVHMGQALGGICVAWMYTSWARLYRSLPIGACIRCFAWALIISSLAKIFVDLIPPEAECIAVSCIALASPLLANRASHQGFPAEEVEAVYTASNVHRLWKIACGIALFGTLIGIINGIDADLSAPLTAEANIFLHLCEIALGCVVLLRAVPWHREFDFFQIWRLILVFMATGLVIMPFLQGDARAVALSLVGVAQTIVVILLWLALMDIAHYSSLHPYAVFGAGWVLYALPLAAGYFFAQFIPMDAQGSSVAPVLSYALILMLMFIVDSYPSGIRRIFADLGPTIPANDRFPDLERNCQQVGKAHGLTPREIEVMELICKGRSKAYIAETLFVAENTVRSHSKHLYAKLNVHSKQELIDLVRPEVPHRNSR</sequence>
<feature type="transmembrane region" description="Helical" evidence="4">
    <location>
        <begin position="93"/>
        <end position="110"/>
    </location>
</feature>
<dbReference type="CDD" id="cd06170">
    <property type="entry name" value="LuxR_C_like"/>
    <property type="match status" value="1"/>
</dbReference>
<evidence type="ECO:0000313" key="7">
    <source>
        <dbReference type="Proteomes" id="UP000000954"/>
    </source>
</evidence>
<dbReference type="InterPro" id="IPR016032">
    <property type="entry name" value="Sig_transdc_resp-reg_C-effctor"/>
</dbReference>
<feature type="transmembrane region" description="Helical" evidence="4">
    <location>
        <begin position="70"/>
        <end position="87"/>
    </location>
</feature>
<dbReference type="AlphaFoldDB" id="C7ML93"/>
<name>C7ML93_CRYCD</name>
<evidence type="ECO:0000256" key="1">
    <source>
        <dbReference type="ARBA" id="ARBA00023015"/>
    </source>
</evidence>
<feature type="domain" description="HTH luxR-type" evidence="5">
    <location>
        <begin position="393"/>
        <end position="458"/>
    </location>
</feature>
<feature type="transmembrane region" description="Helical" evidence="4">
    <location>
        <begin position="223"/>
        <end position="242"/>
    </location>
</feature>
<dbReference type="Proteomes" id="UP000000954">
    <property type="component" value="Chromosome"/>
</dbReference>
<keyword evidence="3" id="KW-0804">Transcription</keyword>
<feature type="transmembrane region" description="Helical" evidence="4">
    <location>
        <begin position="343"/>
        <end position="360"/>
    </location>
</feature>
<dbReference type="PROSITE" id="PS50043">
    <property type="entry name" value="HTH_LUXR_2"/>
    <property type="match status" value="1"/>
</dbReference>
<dbReference type="STRING" id="469378.Ccur_13650"/>
<keyword evidence="4" id="KW-1133">Transmembrane helix</keyword>
<accession>C7ML93</accession>
<dbReference type="RefSeq" id="WP_015778903.1">
    <property type="nucleotide sequence ID" value="NC_013170.1"/>
</dbReference>
<dbReference type="PRINTS" id="PR00038">
    <property type="entry name" value="HTHLUXR"/>
</dbReference>
<feature type="transmembrane region" description="Helical" evidence="4">
    <location>
        <begin position="278"/>
        <end position="299"/>
    </location>
</feature>
<dbReference type="HOGENOM" id="CLU_027066_3_2_11"/>
<dbReference type="GO" id="GO:0003677">
    <property type="term" value="F:DNA binding"/>
    <property type="evidence" value="ECO:0007669"/>
    <property type="project" value="UniProtKB-KW"/>
</dbReference>